<dbReference type="GO" id="GO:0006952">
    <property type="term" value="P:defense response"/>
    <property type="evidence" value="ECO:0007669"/>
    <property type="project" value="UniProtKB-KW"/>
</dbReference>
<feature type="domain" description="Disease resistance N-terminal" evidence="5">
    <location>
        <begin position="6"/>
        <end position="94"/>
    </location>
</feature>
<keyword evidence="4" id="KW-0067">ATP-binding</keyword>
<dbReference type="Gene3D" id="1.20.5.4130">
    <property type="match status" value="1"/>
</dbReference>
<dbReference type="EMBL" id="VAHF01000006">
    <property type="protein sequence ID" value="TXG60336.1"/>
    <property type="molecule type" value="Genomic_DNA"/>
</dbReference>
<organism evidence="6 7">
    <name type="scientific">Acer yangbiense</name>
    <dbReference type="NCBI Taxonomy" id="1000413"/>
    <lineage>
        <taxon>Eukaryota</taxon>
        <taxon>Viridiplantae</taxon>
        <taxon>Streptophyta</taxon>
        <taxon>Embryophyta</taxon>
        <taxon>Tracheophyta</taxon>
        <taxon>Spermatophyta</taxon>
        <taxon>Magnoliopsida</taxon>
        <taxon>eudicotyledons</taxon>
        <taxon>Gunneridae</taxon>
        <taxon>Pentapetalae</taxon>
        <taxon>rosids</taxon>
        <taxon>malvids</taxon>
        <taxon>Sapindales</taxon>
        <taxon>Sapindaceae</taxon>
        <taxon>Hippocastanoideae</taxon>
        <taxon>Acereae</taxon>
        <taxon>Acer</taxon>
    </lineage>
</organism>
<dbReference type="OrthoDB" id="1933539at2759"/>
<keyword evidence="1" id="KW-0677">Repeat</keyword>
<accession>A0A5C7HVK2</accession>
<dbReference type="GO" id="GO:0005524">
    <property type="term" value="F:ATP binding"/>
    <property type="evidence" value="ECO:0007669"/>
    <property type="project" value="UniProtKB-KW"/>
</dbReference>
<evidence type="ECO:0000256" key="4">
    <source>
        <dbReference type="ARBA" id="ARBA00022840"/>
    </source>
</evidence>
<protein>
    <recommendedName>
        <fullName evidence="5">Disease resistance N-terminal domain-containing protein</fullName>
    </recommendedName>
</protein>
<name>A0A5C7HVK2_9ROSI</name>
<dbReference type="InterPro" id="IPR041118">
    <property type="entry name" value="Rx_N"/>
</dbReference>
<dbReference type="Pfam" id="PF18052">
    <property type="entry name" value="Rx_N"/>
    <property type="match status" value="1"/>
</dbReference>
<dbReference type="PANTHER" id="PTHR36766">
    <property type="entry name" value="PLANT BROAD-SPECTRUM MILDEW RESISTANCE PROTEIN RPW8"/>
    <property type="match status" value="1"/>
</dbReference>
<keyword evidence="3" id="KW-0611">Plant defense</keyword>
<proteinExistence type="predicted"/>
<reference evidence="7" key="1">
    <citation type="journal article" date="2019" name="Gigascience">
        <title>De novo genome assembly of the endangered Acer yangbiense, a plant species with extremely small populations endemic to Yunnan Province, China.</title>
        <authorList>
            <person name="Yang J."/>
            <person name="Wariss H.M."/>
            <person name="Tao L."/>
            <person name="Zhang R."/>
            <person name="Yun Q."/>
            <person name="Hollingsworth P."/>
            <person name="Dao Z."/>
            <person name="Luo G."/>
            <person name="Guo H."/>
            <person name="Ma Y."/>
            <person name="Sun W."/>
        </authorList>
    </citation>
    <scope>NUCLEOTIDE SEQUENCE [LARGE SCALE GENOMIC DNA]</scope>
    <source>
        <strain evidence="7">cv. Malutang</strain>
    </source>
</reference>
<dbReference type="Proteomes" id="UP000323000">
    <property type="component" value="Chromosome 6"/>
</dbReference>
<evidence type="ECO:0000313" key="6">
    <source>
        <dbReference type="EMBL" id="TXG60336.1"/>
    </source>
</evidence>
<sequence length="411" mass="47037">MADAIVSVVLEQMAEVTGRQIQQEVKLVVGVVRVDDEVNKLTSNFQIIQAVLIDAEQRQVTETAVRLWLEKLKDVSYDMDHVLDMWNTAILRRLQIEGAENARTPNRKVCSCFLFPYSGLRQVVLHHDISFKIKAINESLDAIAIQKDMYNFKLTRSIEQPRRVESTSFIDVSEIFGRDEEKNTLFEKDDDGSIIRCKMHDIVHDVAQYLSKNECCMIEVQDFREQRTVVLFEKLANEFLFKLAFVVCGLREKEECDVGGELEHLFILANCKANCKMFGITLKNQYSMRICDVKWGKGCKFPIYLIFCHKVQEMTKAFAFLKRIHFRSLIDCLMISLCAANEEALPDTKCCLNLSCGLMSSNGTDVDFAQVMDLWYNRVGVGKFPQGSNSGSLIKQAESYLMYVLISSFIP</sequence>
<keyword evidence="2" id="KW-0547">Nucleotide-binding</keyword>
<evidence type="ECO:0000313" key="7">
    <source>
        <dbReference type="Proteomes" id="UP000323000"/>
    </source>
</evidence>
<dbReference type="PANTHER" id="PTHR36766:SF45">
    <property type="entry name" value="NB-ARC DOMAIN-CONTAINING PROTEIN"/>
    <property type="match status" value="1"/>
</dbReference>
<gene>
    <name evidence="6" type="ORF">EZV62_014909</name>
</gene>
<comment type="caution">
    <text evidence="6">The sequence shown here is derived from an EMBL/GenBank/DDBJ whole genome shotgun (WGS) entry which is preliminary data.</text>
</comment>
<evidence type="ECO:0000259" key="5">
    <source>
        <dbReference type="Pfam" id="PF18052"/>
    </source>
</evidence>
<evidence type="ECO:0000256" key="3">
    <source>
        <dbReference type="ARBA" id="ARBA00022821"/>
    </source>
</evidence>
<evidence type="ECO:0000256" key="1">
    <source>
        <dbReference type="ARBA" id="ARBA00022737"/>
    </source>
</evidence>
<keyword evidence="7" id="KW-1185">Reference proteome</keyword>
<evidence type="ECO:0000256" key="2">
    <source>
        <dbReference type="ARBA" id="ARBA00022741"/>
    </source>
</evidence>
<dbReference type="AlphaFoldDB" id="A0A5C7HVK2"/>